<sequence length="260" mass="28799">LLLLLLLLLLRMCSRLQGQTSEFRRQEGDTLNIQCHYGGQDAKYWCLQTNGKCKETMYVYSGRSSRSSDGRTKIEDNSNSRTVSITMTDLKAEDSGTYMCAVYYGQYIPLKKISLNVFKAHILAVFQGPSSSQPMNQRTSLWSTFIVLTVVLLVLLLLALVSSVVLGVRYCRLLGTAGNREAEDTSDRAEGTAQPGSTVRRASSQDDSKGPAYINLDVQSQPSPQDPLYCNVEPSQAHRNPQHVEYAVIAFSPSARSGRD</sequence>
<keyword evidence="2" id="KW-1015">Disulfide bond</keyword>
<evidence type="ECO:0000256" key="2">
    <source>
        <dbReference type="ARBA" id="ARBA00023157"/>
    </source>
</evidence>
<gene>
    <name evidence="8" type="primary">Cd300ld</name>
    <name evidence="8" type="ORF">BOMGAR_R07246</name>
</gene>
<keyword evidence="3" id="KW-0393">Immunoglobulin domain</keyword>
<reference evidence="8 9" key="1">
    <citation type="submission" date="2019-09" db="EMBL/GenBank/DDBJ databases">
        <title>Bird 10,000 Genomes (B10K) Project - Family phase.</title>
        <authorList>
            <person name="Zhang G."/>
        </authorList>
    </citation>
    <scope>NUCLEOTIDE SEQUENCE [LARGE SCALE GENOMIC DNA]</scope>
    <source>
        <strain evidence="8">B10K-DU-002-23</strain>
        <tissue evidence="8">Muscle</tissue>
    </source>
</reference>
<feature type="compositionally biased region" description="Basic and acidic residues" evidence="4">
    <location>
        <begin position="181"/>
        <end position="190"/>
    </location>
</feature>
<protein>
    <submittedName>
        <fullName evidence="8">CLM5 protein</fullName>
    </submittedName>
</protein>
<accession>A0A7L1M9R5</accession>
<comment type="caution">
    <text evidence="8">The sequence shown here is derived from an EMBL/GenBank/DDBJ whole genome shotgun (WGS) entry which is preliminary data.</text>
</comment>
<dbReference type="SMART" id="SM00409">
    <property type="entry name" value="IG"/>
    <property type="match status" value="1"/>
</dbReference>
<keyword evidence="5" id="KW-0472">Membrane</keyword>
<dbReference type="EMBL" id="VXBU01010443">
    <property type="protein sequence ID" value="NXN84188.1"/>
    <property type="molecule type" value="Genomic_DNA"/>
</dbReference>
<keyword evidence="9" id="KW-1185">Reference proteome</keyword>
<dbReference type="PANTHER" id="PTHR16423:SF6">
    <property type="entry name" value="TRIGGERING RECEPTOR EXPRESSED ON MYELOID CELLS 2-RELATED"/>
    <property type="match status" value="1"/>
</dbReference>
<dbReference type="InterPro" id="IPR036179">
    <property type="entry name" value="Ig-like_dom_sf"/>
</dbReference>
<evidence type="ECO:0000259" key="7">
    <source>
        <dbReference type="PROSITE" id="PS50835"/>
    </source>
</evidence>
<evidence type="ECO:0000256" key="1">
    <source>
        <dbReference type="ARBA" id="ARBA00022729"/>
    </source>
</evidence>
<keyword evidence="5" id="KW-0812">Transmembrane</keyword>
<proteinExistence type="predicted"/>
<dbReference type="GO" id="GO:0009986">
    <property type="term" value="C:cell surface"/>
    <property type="evidence" value="ECO:0007669"/>
    <property type="project" value="TreeGrafter"/>
</dbReference>
<dbReference type="SMART" id="SM00406">
    <property type="entry name" value="IGv"/>
    <property type="match status" value="1"/>
</dbReference>
<feature type="signal peptide" evidence="6">
    <location>
        <begin position="1"/>
        <end position="18"/>
    </location>
</feature>
<dbReference type="AlphaFoldDB" id="A0A7L1M9R5"/>
<dbReference type="Gene3D" id="2.60.40.10">
    <property type="entry name" value="Immunoglobulins"/>
    <property type="match status" value="1"/>
</dbReference>
<evidence type="ECO:0000256" key="5">
    <source>
        <dbReference type="SAM" id="Phobius"/>
    </source>
</evidence>
<name>A0A7L1M9R5_BOMGA</name>
<dbReference type="SUPFAM" id="SSF48726">
    <property type="entry name" value="Immunoglobulin"/>
    <property type="match status" value="1"/>
</dbReference>
<dbReference type="InterPro" id="IPR013106">
    <property type="entry name" value="Ig_V-set"/>
</dbReference>
<evidence type="ECO:0000256" key="3">
    <source>
        <dbReference type="ARBA" id="ARBA00023319"/>
    </source>
</evidence>
<evidence type="ECO:0000256" key="4">
    <source>
        <dbReference type="SAM" id="MobiDB-lite"/>
    </source>
</evidence>
<evidence type="ECO:0000313" key="9">
    <source>
        <dbReference type="Proteomes" id="UP000532545"/>
    </source>
</evidence>
<dbReference type="PANTHER" id="PTHR16423">
    <property type="entry name" value="TREM-LIKE TRANSCRIPT PROTEIN"/>
    <property type="match status" value="1"/>
</dbReference>
<evidence type="ECO:0000313" key="8">
    <source>
        <dbReference type="EMBL" id="NXN84188.1"/>
    </source>
</evidence>
<feature type="non-terminal residue" evidence="8">
    <location>
        <position position="260"/>
    </location>
</feature>
<evidence type="ECO:0000256" key="6">
    <source>
        <dbReference type="SAM" id="SignalP"/>
    </source>
</evidence>
<dbReference type="InterPro" id="IPR052314">
    <property type="entry name" value="Immune_rcpt_domain"/>
</dbReference>
<dbReference type="Pfam" id="PF07686">
    <property type="entry name" value="V-set"/>
    <property type="match status" value="1"/>
</dbReference>
<feature type="chain" id="PRO_5029869618" evidence="6">
    <location>
        <begin position="19"/>
        <end position="260"/>
    </location>
</feature>
<dbReference type="InterPro" id="IPR013783">
    <property type="entry name" value="Ig-like_fold"/>
</dbReference>
<dbReference type="InterPro" id="IPR003599">
    <property type="entry name" value="Ig_sub"/>
</dbReference>
<keyword evidence="1 6" id="KW-0732">Signal</keyword>
<dbReference type="Proteomes" id="UP000532545">
    <property type="component" value="Unassembled WGS sequence"/>
</dbReference>
<feature type="domain" description="Ig-like" evidence="7">
    <location>
        <begin position="27"/>
        <end position="116"/>
    </location>
</feature>
<feature type="transmembrane region" description="Helical" evidence="5">
    <location>
        <begin position="141"/>
        <end position="166"/>
    </location>
</feature>
<keyword evidence="5" id="KW-1133">Transmembrane helix</keyword>
<dbReference type="PROSITE" id="PS50835">
    <property type="entry name" value="IG_LIKE"/>
    <property type="match status" value="1"/>
</dbReference>
<dbReference type="GO" id="GO:0038023">
    <property type="term" value="F:signaling receptor activity"/>
    <property type="evidence" value="ECO:0007669"/>
    <property type="project" value="TreeGrafter"/>
</dbReference>
<organism evidence="8 9">
    <name type="scientific">Bombycilla garrulus</name>
    <name type="common">Bohemian waxwing</name>
    <name type="synonym">Lanius garrulus</name>
    <dbReference type="NCBI Taxonomy" id="125297"/>
    <lineage>
        <taxon>Eukaryota</taxon>
        <taxon>Metazoa</taxon>
        <taxon>Chordata</taxon>
        <taxon>Craniata</taxon>
        <taxon>Vertebrata</taxon>
        <taxon>Euteleostomi</taxon>
        <taxon>Archelosauria</taxon>
        <taxon>Archosauria</taxon>
        <taxon>Dinosauria</taxon>
        <taxon>Saurischia</taxon>
        <taxon>Theropoda</taxon>
        <taxon>Coelurosauria</taxon>
        <taxon>Aves</taxon>
        <taxon>Neognathae</taxon>
        <taxon>Neoaves</taxon>
        <taxon>Telluraves</taxon>
        <taxon>Australaves</taxon>
        <taxon>Passeriformes</taxon>
        <taxon>Bombycillidae</taxon>
        <taxon>Bombycilla</taxon>
    </lineage>
</organism>
<dbReference type="OrthoDB" id="8959642at2759"/>
<feature type="non-terminal residue" evidence="8">
    <location>
        <position position="1"/>
    </location>
</feature>
<dbReference type="InterPro" id="IPR007110">
    <property type="entry name" value="Ig-like_dom"/>
</dbReference>
<feature type="region of interest" description="Disordered" evidence="4">
    <location>
        <begin position="181"/>
        <end position="236"/>
    </location>
</feature>